<accession>A0AAV9N1J5</accession>
<dbReference type="InterPro" id="IPR036045">
    <property type="entry name" value="Sec1-like_sf"/>
</dbReference>
<keyword evidence="3" id="KW-0813">Transport</keyword>
<dbReference type="PANTHER" id="PTHR11679">
    <property type="entry name" value="VESICLE PROTEIN SORTING-ASSOCIATED"/>
    <property type="match status" value="1"/>
</dbReference>
<dbReference type="Gene3D" id="1.25.40.60">
    <property type="match status" value="1"/>
</dbReference>
<dbReference type="SUPFAM" id="SSF56815">
    <property type="entry name" value="Sec1/munc18-like (SM) proteins"/>
    <property type="match status" value="1"/>
</dbReference>
<organism evidence="7 8">
    <name type="scientific">Exophiala bonariae</name>
    <dbReference type="NCBI Taxonomy" id="1690606"/>
    <lineage>
        <taxon>Eukaryota</taxon>
        <taxon>Fungi</taxon>
        <taxon>Dikarya</taxon>
        <taxon>Ascomycota</taxon>
        <taxon>Pezizomycotina</taxon>
        <taxon>Eurotiomycetes</taxon>
        <taxon>Chaetothyriomycetidae</taxon>
        <taxon>Chaetothyriales</taxon>
        <taxon>Herpotrichiellaceae</taxon>
        <taxon>Exophiala</taxon>
    </lineage>
</organism>
<keyword evidence="8" id="KW-1185">Reference proteome</keyword>
<evidence type="ECO:0000256" key="1">
    <source>
        <dbReference type="ARBA" id="ARBA00004184"/>
    </source>
</evidence>
<dbReference type="InterPro" id="IPR001619">
    <property type="entry name" value="Sec1-like"/>
</dbReference>
<dbReference type="EMBL" id="JAVRRD010000023">
    <property type="protein sequence ID" value="KAK5047879.1"/>
    <property type="molecule type" value="Genomic_DNA"/>
</dbReference>
<dbReference type="Gene3D" id="3.40.50.1910">
    <property type="match status" value="1"/>
</dbReference>
<comment type="similarity">
    <text evidence="2">Belongs to the STXBP/unc-18/SEC1 family.</text>
</comment>
<reference evidence="7 8" key="1">
    <citation type="submission" date="2023-08" db="EMBL/GenBank/DDBJ databases">
        <title>Black Yeasts Isolated from many extreme environments.</title>
        <authorList>
            <person name="Coleine C."/>
            <person name="Stajich J.E."/>
            <person name="Selbmann L."/>
        </authorList>
    </citation>
    <scope>NUCLEOTIDE SEQUENCE [LARGE SCALE GENOMIC DNA]</scope>
    <source>
        <strain evidence="7 8">CCFEE 5792</strain>
    </source>
</reference>
<gene>
    <name evidence="7" type="ORF">LTR84_006067</name>
</gene>
<evidence type="ECO:0000256" key="3">
    <source>
        <dbReference type="ARBA" id="ARBA00022448"/>
    </source>
</evidence>
<dbReference type="Pfam" id="PF00995">
    <property type="entry name" value="Sec1"/>
    <property type="match status" value="1"/>
</dbReference>
<dbReference type="Proteomes" id="UP001358417">
    <property type="component" value="Unassembled WGS sequence"/>
</dbReference>
<dbReference type="InterPro" id="IPR043154">
    <property type="entry name" value="Sec-1-like_dom1"/>
</dbReference>
<keyword evidence="5" id="KW-0472">Membrane</keyword>
<comment type="caution">
    <text evidence="7">The sequence shown here is derived from an EMBL/GenBank/DDBJ whole genome shotgun (WGS) entry which is preliminary data.</text>
</comment>
<dbReference type="GeneID" id="89974240"/>
<dbReference type="PIRSF" id="PIRSF005715">
    <property type="entry name" value="VPS45_Sec1"/>
    <property type="match status" value="1"/>
</dbReference>
<evidence type="ECO:0000256" key="4">
    <source>
        <dbReference type="ARBA" id="ARBA00022927"/>
    </source>
</evidence>
<comment type="subcellular location">
    <subcellularLocation>
        <location evidence="1">Endomembrane system</location>
        <topology evidence="1">Peripheral membrane protein</topology>
    </subcellularLocation>
</comment>
<dbReference type="RefSeq" id="XP_064703385.1">
    <property type="nucleotide sequence ID" value="XM_064849630.1"/>
</dbReference>
<sequence length="593" mass="66860">MDVASAVQNYVSKIAGVGEGAASSQSQKLKILLLDSATVSIVSTAITQSALLKHDVFLVERLESSRERMRHLRCLVFVRPSPDSIQFLIDELRDPKYGEYQLYFSNIIKKSTLERLAEADDHEVVKAVQEYFADYIVVNPDLMTLNLGFPTQRLWSHSPDIWNTDALQRTTEGVIALLLSLKKNPLIRYEKNSLMAKKLATEVRYQITQEEQLFGFRKTDTPPILLILDRRDDPITPLLTQWTYQAQVHELLGIHNGRVDLSVVPDIRPELREIVLSQDQDPFFKKNMYQNFGDLGGNIKEYVDQYQSRTKSNAQIESIADMKRFVEDYPEFRKLSGNVSKHVTLVSELSRRVSADQLLDVSELEQSLVCNDNHANDLKTLQKHIQNPSITPDNKIRLVALYAIRYERNQNNALPVLLDLLTTVADISPNKLSIIPKVLAYHHSLQPAPVGGGFSDLFAFDAASSPFSNFRRNLNLKGVENVYTQHSPRLELTLQNLIKGRLKELQYPFLEGMGHTRDKPQDIIIFMVGGVTYEEARIVTQVNASVPGVRVVLGGTNVVNSEIFLQEVDDAVGSWPDQAPATAQGRLGRAVGR</sequence>
<protein>
    <recommendedName>
        <fullName evidence="6">Vacuolar protein sorting-associated protein 45</fullName>
    </recommendedName>
</protein>
<dbReference type="InterPro" id="IPR043127">
    <property type="entry name" value="Sec-1-like_dom3a"/>
</dbReference>
<dbReference type="AlphaFoldDB" id="A0AAV9N1J5"/>
<keyword evidence="4" id="KW-0653">Protein transport</keyword>
<evidence type="ECO:0000313" key="8">
    <source>
        <dbReference type="Proteomes" id="UP001358417"/>
    </source>
</evidence>
<dbReference type="GO" id="GO:0012505">
    <property type="term" value="C:endomembrane system"/>
    <property type="evidence" value="ECO:0007669"/>
    <property type="project" value="UniProtKB-SubCell"/>
</dbReference>
<dbReference type="FunFam" id="3.90.830.10:FF:000002">
    <property type="entry name" value="Vacuolar protein sorting-associated protein 45"/>
    <property type="match status" value="1"/>
</dbReference>
<dbReference type="Gene3D" id="3.40.50.2060">
    <property type="match status" value="1"/>
</dbReference>
<dbReference type="Gene3D" id="3.90.830.10">
    <property type="entry name" value="Syntaxin Binding Protein 1, Chain A, domain 2"/>
    <property type="match status" value="1"/>
</dbReference>
<dbReference type="GO" id="GO:0015031">
    <property type="term" value="P:protein transport"/>
    <property type="evidence" value="ECO:0007669"/>
    <property type="project" value="UniProtKB-KW"/>
</dbReference>
<dbReference type="GO" id="GO:0031410">
    <property type="term" value="C:cytoplasmic vesicle"/>
    <property type="evidence" value="ECO:0007669"/>
    <property type="project" value="UniProtKB-ARBA"/>
</dbReference>
<dbReference type="GO" id="GO:0016192">
    <property type="term" value="P:vesicle-mediated transport"/>
    <property type="evidence" value="ECO:0007669"/>
    <property type="project" value="InterPro"/>
</dbReference>
<proteinExistence type="inferred from homology"/>
<evidence type="ECO:0000256" key="6">
    <source>
        <dbReference type="ARBA" id="ARBA00073001"/>
    </source>
</evidence>
<evidence type="ECO:0000256" key="2">
    <source>
        <dbReference type="ARBA" id="ARBA00009884"/>
    </source>
</evidence>
<evidence type="ECO:0000256" key="5">
    <source>
        <dbReference type="ARBA" id="ARBA00023136"/>
    </source>
</evidence>
<name>A0AAV9N1J5_9EURO</name>
<dbReference type="InterPro" id="IPR027482">
    <property type="entry name" value="Sec1-like_dom2"/>
</dbReference>
<evidence type="ECO:0000313" key="7">
    <source>
        <dbReference type="EMBL" id="KAK5047879.1"/>
    </source>
</evidence>